<dbReference type="InterPro" id="IPR001932">
    <property type="entry name" value="PPM-type_phosphatase-like_dom"/>
</dbReference>
<sequence length="405" mass="44190">MTQEINELKESREFLNLLLHNINTAVLVVNEEMRIQQVNGFFKSLFGISDMEDPDLTFGQVAGCTFSVEENKGCGKTTKCAQCALRKNLVNALLSEVPADKVSLSRTFYIDGVPQEKHLEFSTRYIRFHDRPMVLVLIYDVTELTLQRLRLSEKQEQVQRDLKSAALIQKGLLPTSANCQNGLELGWKFAPSTHVGGDIFNVLQAPGPLTALYMVDVCGHGVAASLVAVTISQQLQNLSCRHCGGALPLPPAAVLNELEEVFPFERFDTFFTCVYVQVDEARGLAAVSAAGHPAPLLIKRGGTVEKIAAKGPAIGLGSYSKYDQAIVDFGPGDQILLYTDGVTEALGMDDTRFGTERLLEIAAEHGGAPPQELADAVFKAVAQFVGPVGFDDDVSIMTVRYMPSY</sequence>
<reference evidence="4" key="1">
    <citation type="submission" date="2016-11" db="EMBL/GenBank/DDBJ databases">
        <authorList>
            <person name="Varghese N."/>
            <person name="Submissions S."/>
        </authorList>
    </citation>
    <scope>NUCLEOTIDE SEQUENCE [LARGE SCALE GENOMIC DNA]</scope>
    <source>
        <strain evidence="4">DSM 16219</strain>
    </source>
</reference>
<keyword evidence="4" id="KW-1185">Reference proteome</keyword>
<dbReference type="SMART" id="SM00331">
    <property type="entry name" value="PP2C_SIG"/>
    <property type="match status" value="1"/>
</dbReference>
<proteinExistence type="predicted"/>
<dbReference type="InterPro" id="IPR052016">
    <property type="entry name" value="Bact_Sigma-Reg"/>
</dbReference>
<name>A0A1M6LDV7_9BACT</name>
<dbReference type="PANTHER" id="PTHR43156">
    <property type="entry name" value="STAGE II SPORULATION PROTEIN E-RELATED"/>
    <property type="match status" value="1"/>
</dbReference>
<accession>A0A1M6LDV7</accession>
<organism evidence="3 4">
    <name type="scientific">Desulfatibacillum alkenivorans DSM 16219</name>
    <dbReference type="NCBI Taxonomy" id="1121393"/>
    <lineage>
        <taxon>Bacteria</taxon>
        <taxon>Pseudomonadati</taxon>
        <taxon>Thermodesulfobacteriota</taxon>
        <taxon>Desulfobacteria</taxon>
        <taxon>Desulfobacterales</taxon>
        <taxon>Desulfatibacillaceae</taxon>
        <taxon>Desulfatibacillum</taxon>
    </lineage>
</organism>
<dbReference type="Proteomes" id="UP000183994">
    <property type="component" value="Unassembled WGS sequence"/>
</dbReference>
<evidence type="ECO:0000313" key="4">
    <source>
        <dbReference type="Proteomes" id="UP000183994"/>
    </source>
</evidence>
<dbReference type="SUPFAM" id="SSF55785">
    <property type="entry name" value="PYP-like sensor domain (PAS domain)"/>
    <property type="match status" value="1"/>
</dbReference>
<dbReference type="Pfam" id="PF13188">
    <property type="entry name" value="PAS_8"/>
    <property type="match status" value="1"/>
</dbReference>
<dbReference type="PANTHER" id="PTHR43156:SF2">
    <property type="entry name" value="STAGE II SPORULATION PROTEIN E"/>
    <property type="match status" value="1"/>
</dbReference>
<gene>
    <name evidence="3" type="ORF">SAMN02745216_02109</name>
</gene>
<dbReference type="InterPro" id="IPR036457">
    <property type="entry name" value="PPM-type-like_dom_sf"/>
</dbReference>
<feature type="domain" description="PPM-type phosphatase" evidence="2">
    <location>
        <begin position="180"/>
        <end position="401"/>
    </location>
</feature>
<keyword evidence="1" id="KW-0378">Hydrolase</keyword>
<protein>
    <submittedName>
        <fullName evidence="3">Serine phosphatase RsbU, regulator of sigma subunit</fullName>
    </submittedName>
</protein>
<evidence type="ECO:0000313" key="3">
    <source>
        <dbReference type="EMBL" id="SHJ69337.1"/>
    </source>
</evidence>
<dbReference type="AlphaFoldDB" id="A0A1M6LDV7"/>
<dbReference type="InterPro" id="IPR035965">
    <property type="entry name" value="PAS-like_dom_sf"/>
</dbReference>
<dbReference type="SUPFAM" id="SSF81606">
    <property type="entry name" value="PP2C-like"/>
    <property type="match status" value="1"/>
</dbReference>
<dbReference type="RefSeq" id="WP_073475564.1">
    <property type="nucleotide sequence ID" value="NZ_FQZU01000010.1"/>
</dbReference>
<dbReference type="EMBL" id="FQZU01000010">
    <property type="protein sequence ID" value="SHJ69337.1"/>
    <property type="molecule type" value="Genomic_DNA"/>
</dbReference>
<evidence type="ECO:0000259" key="2">
    <source>
        <dbReference type="SMART" id="SM00331"/>
    </source>
</evidence>
<dbReference type="GO" id="GO:0016791">
    <property type="term" value="F:phosphatase activity"/>
    <property type="evidence" value="ECO:0007669"/>
    <property type="project" value="TreeGrafter"/>
</dbReference>
<evidence type="ECO:0000256" key="1">
    <source>
        <dbReference type="ARBA" id="ARBA00022801"/>
    </source>
</evidence>
<dbReference type="Gene3D" id="3.60.40.10">
    <property type="entry name" value="PPM-type phosphatase domain"/>
    <property type="match status" value="1"/>
</dbReference>
<dbReference type="STRING" id="1121393.SAMN02745216_02109"/>
<dbReference type="OrthoDB" id="20101at2"/>
<dbReference type="Pfam" id="PF07228">
    <property type="entry name" value="SpoIIE"/>
    <property type="match status" value="1"/>
</dbReference>
<dbReference type="Gene3D" id="3.30.450.20">
    <property type="entry name" value="PAS domain"/>
    <property type="match status" value="1"/>
</dbReference>
<dbReference type="InterPro" id="IPR000014">
    <property type="entry name" value="PAS"/>
</dbReference>